<gene>
    <name evidence="2" type="ORF">SVUK_LOCUS7003</name>
</gene>
<evidence type="ECO:0000313" key="3">
    <source>
        <dbReference type="Proteomes" id="UP000270094"/>
    </source>
</evidence>
<protein>
    <submittedName>
        <fullName evidence="2">Uncharacterized protein</fullName>
    </submittedName>
</protein>
<organism evidence="2 3">
    <name type="scientific">Strongylus vulgaris</name>
    <name type="common">Blood worm</name>
    <dbReference type="NCBI Taxonomy" id="40348"/>
    <lineage>
        <taxon>Eukaryota</taxon>
        <taxon>Metazoa</taxon>
        <taxon>Ecdysozoa</taxon>
        <taxon>Nematoda</taxon>
        <taxon>Chromadorea</taxon>
        <taxon>Rhabditida</taxon>
        <taxon>Rhabditina</taxon>
        <taxon>Rhabditomorpha</taxon>
        <taxon>Strongyloidea</taxon>
        <taxon>Strongylidae</taxon>
        <taxon>Strongylus</taxon>
    </lineage>
</organism>
<dbReference type="OrthoDB" id="297496at2759"/>
<sequence>METDINDVMNKSIATDRAELVDKIMETSRSDRIDPVRQLSWEEKARRDMMTSPVLRQLVLKTSGVDTSHDFDDHSQQTSLLIDRPQPNTHQSIQTSPNSERKRSDRCVQFAPNYIDRMTSPIFKRSMKGMFETSIAEMFCRSQQTSQDMGDRLPETTKTELITRGVGPDEGRCQHLDHILVGIFNVTHHAQRMNSE</sequence>
<name>A0A3P7KMX9_STRVU</name>
<proteinExistence type="predicted"/>
<evidence type="ECO:0000313" key="2">
    <source>
        <dbReference type="EMBL" id="VDM72005.1"/>
    </source>
</evidence>
<keyword evidence="3" id="KW-1185">Reference proteome</keyword>
<feature type="region of interest" description="Disordered" evidence="1">
    <location>
        <begin position="66"/>
        <end position="105"/>
    </location>
</feature>
<evidence type="ECO:0000256" key="1">
    <source>
        <dbReference type="SAM" id="MobiDB-lite"/>
    </source>
</evidence>
<feature type="compositionally biased region" description="Polar residues" evidence="1">
    <location>
        <begin position="76"/>
        <end position="98"/>
    </location>
</feature>
<accession>A0A3P7KMX9</accession>
<dbReference type="Proteomes" id="UP000270094">
    <property type="component" value="Unassembled WGS sequence"/>
</dbReference>
<dbReference type="AlphaFoldDB" id="A0A3P7KMX9"/>
<dbReference type="EMBL" id="UYYB01023119">
    <property type="protein sequence ID" value="VDM72005.1"/>
    <property type="molecule type" value="Genomic_DNA"/>
</dbReference>
<reference evidence="2 3" key="1">
    <citation type="submission" date="2018-11" db="EMBL/GenBank/DDBJ databases">
        <authorList>
            <consortium name="Pathogen Informatics"/>
        </authorList>
    </citation>
    <scope>NUCLEOTIDE SEQUENCE [LARGE SCALE GENOMIC DNA]</scope>
</reference>